<reference evidence="2 3" key="1">
    <citation type="journal article" date="2013" name="BMC Genomics">
        <title>The miniature genome of a carnivorous plant Genlisea aurea contains a low number of genes and short non-coding sequences.</title>
        <authorList>
            <person name="Leushkin E.V."/>
            <person name="Sutormin R.A."/>
            <person name="Nabieva E.R."/>
            <person name="Penin A.A."/>
            <person name="Kondrashov A.S."/>
            <person name="Logacheva M.D."/>
        </authorList>
    </citation>
    <scope>NUCLEOTIDE SEQUENCE [LARGE SCALE GENOMIC DNA]</scope>
</reference>
<dbReference type="EMBL" id="AUSU01001331">
    <property type="protein sequence ID" value="EPS71263.1"/>
    <property type="molecule type" value="Genomic_DNA"/>
</dbReference>
<dbReference type="PANTHER" id="PTHR33372">
    <property type="match status" value="1"/>
</dbReference>
<sequence>RAGSRADDSAPEMSLENALKILGLSEGASFEEIVRAKNSIVASLKDDQRAISQAEAAYDMLLMQSLSRRRSGKVVNSGIRYADVKPVEKPSGKLKWVSVEAPTSSEVGLHGGVYGALIVLTYLNGAFSSASADVPGLILAVSFGASMYLMTKRNVRLGKATVITIGGLVAGAAIGSAVESWLQVDIVPFMGVHSPAAVVAEFIIFSQFIASLWLR</sequence>
<keyword evidence="1" id="KW-1133">Transmembrane helix</keyword>
<evidence type="ECO:0000313" key="3">
    <source>
        <dbReference type="Proteomes" id="UP000015453"/>
    </source>
</evidence>
<dbReference type="Pfam" id="PF11833">
    <property type="entry name" value="CPP1-like"/>
    <property type="match status" value="1"/>
</dbReference>
<dbReference type="PANTHER" id="PTHR33372:SF10">
    <property type="entry name" value="OS03G0137300 PROTEIN"/>
    <property type="match status" value="1"/>
</dbReference>
<keyword evidence="1" id="KW-0472">Membrane</keyword>
<organism evidence="2 3">
    <name type="scientific">Genlisea aurea</name>
    <dbReference type="NCBI Taxonomy" id="192259"/>
    <lineage>
        <taxon>Eukaryota</taxon>
        <taxon>Viridiplantae</taxon>
        <taxon>Streptophyta</taxon>
        <taxon>Embryophyta</taxon>
        <taxon>Tracheophyta</taxon>
        <taxon>Spermatophyta</taxon>
        <taxon>Magnoliopsida</taxon>
        <taxon>eudicotyledons</taxon>
        <taxon>Gunneridae</taxon>
        <taxon>Pentapetalae</taxon>
        <taxon>asterids</taxon>
        <taxon>lamiids</taxon>
        <taxon>Lamiales</taxon>
        <taxon>Lentibulariaceae</taxon>
        <taxon>Genlisea</taxon>
    </lineage>
</organism>
<feature type="transmembrane region" description="Helical" evidence="1">
    <location>
        <begin position="194"/>
        <end position="214"/>
    </location>
</feature>
<evidence type="ECO:0000256" key="1">
    <source>
        <dbReference type="SAM" id="Phobius"/>
    </source>
</evidence>
<comment type="caution">
    <text evidence="2">The sequence shown here is derived from an EMBL/GenBank/DDBJ whole genome shotgun (WGS) entry which is preliminary data.</text>
</comment>
<dbReference type="InterPro" id="IPR021788">
    <property type="entry name" value="CPP1-like"/>
</dbReference>
<gene>
    <name evidence="2" type="ORF">M569_03498</name>
</gene>
<feature type="non-terminal residue" evidence="2">
    <location>
        <position position="1"/>
    </location>
</feature>
<name>S8E630_9LAMI</name>
<feature type="transmembrane region" description="Helical" evidence="1">
    <location>
        <begin position="162"/>
        <end position="182"/>
    </location>
</feature>
<protein>
    <submittedName>
        <fullName evidence="2">Uncharacterized protein</fullName>
    </submittedName>
</protein>
<dbReference type="Proteomes" id="UP000015453">
    <property type="component" value="Unassembled WGS sequence"/>
</dbReference>
<evidence type="ECO:0000313" key="2">
    <source>
        <dbReference type="EMBL" id="EPS71263.1"/>
    </source>
</evidence>
<keyword evidence="1" id="KW-0812">Transmembrane</keyword>
<dbReference type="OrthoDB" id="513574at2759"/>
<dbReference type="AlphaFoldDB" id="S8E630"/>
<dbReference type="GO" id="GO:0031969">
    <property type="term" value="C:chloroplast membrane"/>
    <property type="evidence" value="ECO:0007669"/>
    <property type="project" value="TreeGrafter"/>
</dbReference>
<accession>S8E630</accession>
<proteinExistence type="predicted"/>
<keyword evidence="3" id="KW-1185">Reference proteome</keyword>